<proteinExistence type="predicted"/>
<dbReference type="GO" id="GO:0016491">
    <property type="term" value="F:oxidoreductase activity"/>
    <property type="evidence" value="ECO:0007669"/>
    <property type="project" value="UniProtKB-KW"/>
</dbReference>
<dbReference type="PANTHER" id="PTHR30004">
    <property type="entry name" value="4-HYDROXYTHREONINE-4-PHOSPHATE DEHYDROGENASE"/>
    <property type="match status" value="1"/>
</dbReference>
<comment type="caution">
    <text evidence="4">The sequence shown here is derived from an EMBL/GenBank/DDBJ whole genome shotgun (WGS) entry which is preliminary data.</text>
</comment>
<dbReference type="Proteomes" id="UP000460549">
    <property type="component" value="Unassembled WGS sequence"/>
</dbReference>
<dbReference type="RefSeq" id="WP_154424214.1">
    <property type="nucleotide sequence ID" value="NZ_JAQYPZ010000026.1"/>
</dbReference>
<keyword evidence="2" id="KW-0560">Oxidoreductase</keyword>
<keyword evidence="5" id="KW-1185">Reference proteome</keyword>
<evidence type="ECO:0000256" key="1">
    <source>
        <dbReference type="ARBA" id="ARBA00022723"/>
    </source>
</evidence>
<protein>
    <submittedName>
        <fullName evidence="4">4-hydroxythreonine-4-phosphate dehydrogenase</fullName>
    </submittedName>
</protein>
<dbReference type="InterPro" id="IPR005255">
    <property type="entry name" value="PdxA_fam"/>
</dbReference>
<dbReference type="Pfam" id="PF04166">
    <property type="entry name" value="PdxA"/>
    <property type="match status" value="1"/>
</dbReference>
<reference evidence="4 5" key="1">
    <citation type="submission" date="2019-08" db="EMBL/GenBank/DDBJ databases">
        <title>In-depth cultivation of the pig gut microbiome towards novel bacterial diversity and tailored functional studies.</title>
        <authorList>
            <person name="Wylensek D."/>
            <person name="Hitch T.C.A."/>
            <person name="Clavel T."/>
        </authorList>
    </citation>
    <scope>NUCLEOTIDE SEQUENCE [LARGE SCALE GENOMIC DNA]</scope>
    <source>
        <strain evidence="4 5">NM-380-WT-3C1</strain>
    </source>
</reference>
<dbReference type="GO" id="GO:0046872">
    <property type="term" value="F:metal ion binding"/>
    <property type="evidence" value="ECO:0007669"/>
    <property type="project" value="UniProtKB-KW"/>
</dbReference>
<sequence>MVRYIALPMGEASGVGPEMIIKALQVVDHKVYGGIIVVGDLNLFKKVARDIELPLPFTAYVSSDEDLASRQKEGENHIFYDLQLIDMDLFKYGVISENTGRATYACTAKAVQLIQDSFACSLVTVPLDARAITMAGIKENRYQTMLPEFCSSARGLNMLDSSGVKIFSHTHHVPLRKALEDITFEKILDTIIHVDSLTTNERVFDVEKPLAIASVNPHHADSLSYDDEEREVLIPAIEAARAIGVNIVGPVSGDHLMHRAKKGLYRAVIALFHDQAHIAAMSFDFEHTVTITWGLPFLVVGVDRGAMLERAGKNMMQPYNLIQALKISYEYLLVGVNS</sequence>
<accession>A0A7X2TPE1</accession>
<dbReference type="GO" id="GO:0051287">
    <property type="term" value="F:NAD binding"/>
    <property type="evidence" value="ECO:0007669"/>
    <property type="project" value="InterPro"/>
</dbReference>
<evidence type="ECO:0000313" key="5">
    <source>
        <dbReference type="Proteomes" id="UP000460549"/>
    </source>
</evidence>
<evidence type="ECO:0000256" key="3">
    <source>
        <dbReference type="ARBA" id="ARBA00023027"/>
    </source>
</evidence>
<dbReference type="EMBL" id="VUNN01000001">
    <property type="protein sequence ID" value="MSU05314.1"/>
    <property type="molecule type" value="Genomic_DNA"/>
</dbReference>
<dbReference type="Gene3D" id="3.40.718.10">
    <property type="entry name" value="Isopropylmalate Dehydrogenase"/>
    <property type="match status" value="1"/>
</dbReference>
<organism evidence="4 5">
    <name type="scientific">Bullifex porci</name>
    <dbReference type="NCBI Taxonomy" id="2606638"/>
    <lineage>
        <taxon>Bacteria</taxon>
        <taxon>Pseudomonadati</taxon>
        <taxon>Spirochaetota</taxon>
        <taxon>Spirochaetia</taxon>
        <taxon>Spirochaetales</taxon>
        <taxon>Spirochaetaceae</taxon>
        <taxon>Bullifex</taxon>
    </lineage>
</organism>
<evidence type="ECO:0000256" key="2">
    <source>
        <dbReference type="ARBA" id="ARBA00023002"/>
    </source>
</evidence>
<dbReference type="SUPFAM" id="SSF53659">
    <property type="entry name" value="Isocitrate/Isopropylmalate dehydrogenase-like"/>
    <property type="match status" value="1"/>
</dbReference>
<keyword evidence="3" id="KW-0520">NAD</keyword>
<keyword evidence="1" id="KW-0479">Metal-binding</keyword>
<gene>
    <name evidence="4" type="ORF">FYJ80_00735</name>
</gene>
<evidence type="ECO:0000313" key="4">
    <source>
        <dbReference type="EMBL" id="MSU05314.1"/>
    </source>
</evidence>
<dbReference type="AlphaFoldDB" id="A0A7X2TPE1"/>
<dbReference type="PANTHER" id="PTHR30004:SF6">
    <property type="entry name" value="D-THREONATE 4-PHOSPHATE DEHYDROGENASE"/>
    <property type="match status" value="1"/>
</dbReference>
<name>A0A7X2TPE1_9SPIO</name>